<dbReference type="Proteomes" id="UP000722791">
    <property type="component" value="Unassembled WGS sequence"/>
</dbReference>
<protein>
    <submittedName>
        <fullName evidence="2">Uncharacterized protein</fullName>
    </submittedName>
</protein>
<feature type="region of interest" description="Disordered" evidence="1">
    <location>
        <begin position="1"/>
        <end position="21"/>
    </location>
</feature>
<accession>A0A8J4LNA5</accession>
<evidence type="ECO:0000313" key="2">
    <source>
        <dbReference type="EMBL" id="GIM03787.1"/>
    </source>
</evidence>
<dbReference type="AlphaFoldDB" id="A0A8J4LNA5"/>
<dbReference type="EMBL" id="BNCQ01000014">
    <property type="protein sequence ID" value="GIM03787.1"/>
    <property type="molecule type" value="Genomic_DNA"/>
</dbReference>
<proteinExistence type="predicted"/>
<evidence type="ECO:0000256" key="1">
    <source>
        <dbReference type="SAM" id="MobiDB-lite"/>
    </source>
</evidence>
<organism evidence="2 3">
    <name type="scientific">Volvox reticuliferus</name>
    <dbReference type="NCBI Taxonomy" id="1737510"/>
    <lineage>
        <taxon>Eukaryota</taxon>
        <taxon>Viridiplantae</taxon>
        <taxon>Chlorophyta</taxon>
        <taxon>core chlorophytes</taxon>
        <taxon>Chlorophyceae</taxon>
        <taxon>CS clade</taxon>
        <taxon>Chlamydomonadales</taxon>
        <taxon>Volvocaceae</taxon>
        <taxon>Volvox</taxon>
    </lineage>
</organism>
<reference evidence="2" key="1">
    <citation type="journal article" date="2021" name="Proc. Natl. Acad. Sci. U.S.A.">
        <title>Three genomes in the algal genus Volvox reveal the fate of a haploid sex-determining region after a transition to homothallism.</title>
        <authorList>
            <person name="Yamamoto K."/>
            <person name="Hamaji T."/>
            <person name="Kawai-Toyooka H."/>
            <person name="Matsuzaki R."/>
            <person name="Takahashi F."/>
            <person name="Nishimura Y."/>
            <person name="Kawachi M."/>
            <person name="Noguchi H."/>
            <person name="Minakuchi Y."/>
            <person name="Umen J.G."/>
            <person name="Toyoda A."/>
            <person name="Nozaki H."/>
        </authorList>
    </citation>
    <scope>NUCLEOTIDE SEQUENCE</scope>
    <source>
        <strain evidence="2">NIES-3785</strain>
    </source>
</reference>
<comment type="caution">
    <text evidence="2">The sequence shown here is derived from an EMBL/GenBank/DDBJ whole genome shotgun (WGS) entry which is preliminary data.</text>
</comment>
<evidence type="ECO:0000313" key="3">
    <source>
        <dbReference type="Proteomes" id="UP000722791"/>
    </source>
</evidence>
<sequence>MPLLSSSHQTDTSMTSLPMSDIHPRKEASGFWAAQLFPRRLFDDCKSRKESQRSWADRLSPSRLFGDSKGDAAILLRRHSSRKPGTIVPEPNSPRTAARHRLSRTDIPTPMMTNPLEVSATMMWARAVELALRRTTTSIEGSALAGDDACDEGGKFLRRRVLVQEADLEFYLPLPPSVDLLTPRSQRSGACAPA</sequence>
<gene>
    <name evidence="2" type="ORF">Vretimale_8482</name>
</gene>
<feature type="compositionally biased region" description="Polar residues" evidence="1">
    <location>
        <begin position="1"/>
        <end position="18"/>
    </location>
</feature>
<name>A0A8J4LNA5_9CHLO</name>